<evidence type="ECO:0000256" key="2">
    <source>
        <dbReference type="ARBA" id="ARBA00004123"/>
    </source>
</evidence>
<dbReference type="PANTHER" id="PTHR41391">
    <property type="entry name" value="RESTRICTION OF TELOMERE CAPPING PROTEIN 4"/>
    <property type="match status" value="1"/>
</dbReference>
<dbReference type="GO" id="GO:0005634">
    <property type="term" value="C:nucleus"/>
    <property type="evidence" value="ECO:0007669"/>
    <property type="project" value="UniProtKB-SubCell"/>
</dbReference>
<dbReference type="AlphaFoldDB" id="A0A3D8SFG0"/>
<feature type="compositionally biased region" description="Basic and acidic residues" evidence="8">
    <location>
        <begin position="272"/>
        <end position="284"/>
    </location>
</feature>
<evidence type="ECO:0000256" key="3">
    <source>
        <dbReference type="ARBA" id="ARBA00004496"/>
    </source>
</evidence>
<evidence type="ECO:0000256" key="7">
    <source>
        <dbReference type="ARBA" id="ARBA00023242"/>
    </source>
</evidence>
<dbReference type="SMART" id="SM01312">
    <property type="entry name" value="RTC4"/>
    <property type="match status" value="1"/>
</dbReference>
<comment type="caution">
    <text evidence="10">The sequence shown here is derived from an EMBL/GenBank/DDBJ whole genome shotgun (WGS) entry which is preliminary data.</text>
</comment>
<evidence type="ECO:0000256" key="1">
    <source>
        <dbReference type="ARBA" id="ARBA00002738"/>
    </source>
</evidence>
<keyword evidence="11" id="KW-1185">Reference proteome</keyword>
<accession>A0A3D8SFG0</accession>
<dbReference type="OrthoDB" id="128308at2759"/>
<comment type="similarity">
    <text evidence="4">Belongs to the RTC4 family.</text>
</comment>
<gene>
    <name evidence="10" type="ORF">BP6252_02667</name>
</gene>
<dbReference type="InterPro" id="IPR039024">
    <property type="entry name" value="RTC4"/>
</dbReference>
<comment type="subcellular location">
    <subcellularLocation>
        <location evidence="3">Cytoplasm</location>
    </subcellularLocation>
    <subcellularLocation>
        <location evidence="2">Nucleus</location>
    </subcellularLocation>
</comment>
<comment type="function">
    <text evidence="1">May be involved in a process influencing telomere capping.</text>
</comment>
<keyword evidence="7" id="KW-0539">Nucleus</keyword>
<feature type="compositionally biased region" description="Polar residues" evidence="8">
    <location>
        <begin position="92"/>
        <end position="103"/>
    </location>
</feature>
<evidence type="ECO:0000313" key="11">
    <source>
        <dbReference type="Proteomes" id="UP000256645"/>
    </source>
</evidence>
<evidence type="ECO:0000256" key="6">
    <source>
        <dbReference type="ARBA" id="ARBA00022490"/>
    </source>
</evidence>
<dbReference type="EMBL" id="PDLM01000002">
    <property type="protein sequence ID" value="RDW85077.1"/>
    <property type="molecule type" value="Genomic_DNA"/>
</dbReference>
<dbReference type="InterPro" id="IPR028094">
    <property type="entry name" value="RTC4_C"/>
</dbReference>
<keyword evidence="6" id="KW-0963">Cytoplasm</keyword>
<dbReference type="Pfam" id="PF14474">
    <property type="entry name" value="RTC4"/>
    <property type="match status" value="1"/>
</dbReference>
<feature type="domain" description="Restriction of telomere capping protein 4 C-terminal" evidence="9">
    <location>
        <begin position="475"/>
        <end position="591"/>
    </location>
</feature>
<dbReference type="GO" id="GO:0005737">
    <property type="term" value="C:cytoplasm"/>
    <property type="evidence" value="ECO:0007669"/>
    <property type="project" value="UniProtKB-SubCell"/>
</dbReference>
<proteinExistence type="inferred from homology"/>
<evidence type="ECO:0000313" key="10">
    <source>
        <dbReference type="EMBL" id="RDW85077.1"/>
    </source>
</evidence>
<dbReference type="Proteomes" id="UP000256645">
    <property type="component" value="Unassembled WGS sequence"/>
</dbReference>
<reference evidence="10 11" key="1">
    <citation type="journal article" date="2018" name="IMA Fungus">
        <title>IMA Genome-F 9: Draft genome sequence of Annulohypoxylon stygium, Aspergillus mulundensis, Berkeleyomyces basicola (syn. Thielaviopsis basicola), Ceratocystis smalleyi, two Cercospora beticola strains, Coleophoma cylindrospora, Fusarium fracticaudum, Phialophora cf. hyalina, and Morchella septimelata.</title>
        <authorList>
            <person name="Wingfield B.D."/>
            <person name="Bills G.F."/>
            <person name="Dong Y."/>
            <person name="Huang W."/>
            <person name="Nel W.J."/>
            <person name="Swalarsk-Parry B.S."/>
            <person name="Vaghefi N."/>
            <person name="Wilken P.M."/>
            <person name="An Z."/>
            <person name="de Beer Z.W."/>
            <person name="De Vos L."/>
            <person name="Chen L."/>
            <person name="Duong T.A."/>
            <person name="Gao Y."/>
            <person name="Hammerbacher A."/>
            <person name="Kikkert J.R."/>
            <person name="Li Y."/>
            <person name="Li H."/>
            <person name="Li K."/>
            <person name="Li Q."/>
            <person name="Liu X."/>
            <person name="Ma X."/>
            <person name="Naidoo K."/>
            <person name="Pethybridge S.J."/>
            <person name="Sun J."/>
            <person name="Steenkamp E.T."/>
            <person name="van der Nest M.A."/>
            <person name="van Wyk S."/>
            <person name="Wingfield M.J."/>
            <person name="Xiong C."/>
            <person name="Yue Q."/>
            <person name="Zhang X."/>
        </authorList>
    </citation>
    <scope>NUCLEOTIDE SEQUENCE [LARGE SCALE GENOMIC DNA]</scope>
    <source>
        <strain evidence="10 11">BP6252</strain>
    </source>
</reference>
<evidence type="ECO:0000259" key="9">
    <source>
        <dbReference type="SMART" id="SM01312"/>
    </source>
</evidence>
<evidence type="ECO:0000256" key="8">
    <source>
        <dbReference type="SAM" id="MobiDB-lite"/>
    </source>
</evidence>
<evidence type="ECO:0000256" key="4">
    <source>
        <dbReference type="ARBA" id="ARBA00009461"/>
    </source>
</evidence>
<organism evidence="10 11">
    <name type="scientific">Coleophoma cylindrospora</name>
    <dbReference type="NCBI Taxonomy" id="1849047"/>
    <lineage>
        <taxon>Eukaryota</taxon>
        <taxon>Fungi</taxon>
        <taxon>Dikarya</taxon>
        <taxon>Ascomycota</taxon>
        <taxon>Pezizomycotina</taxon>
        <taxon>Leotiomycetes</taxon>
        <taxon>Helotiales</taxon>
        <taxon>Dermateaceae</taxon>
        <taxon>Coleophoma</taxon>
    </lineage>
</organism>
<name>A0A3D8SFG0_9HELO</name>
<dbReference type="PANTHER" id="PTHR41391:SF1">
    <property type="entry name" value="RESTRICTION OF TELOMERE CAPPING PROTEIN 4"/>
    <property type="match status" value="1"/>
</dbReference>
<sequence length="608" mass="67518">MATRERQIVYQGLELKGRSKPNAPFKPPRPAMPQSRNASNPSLVETEPGLINPIEDIHAPPISSSDEDDCSANIKHTHFGSRAKSREETASAKPSSRLTATATTKKRNAGSFAKPSRPGRAQESPAPLGWTAGARHLKNKMPTYGKSEKLKAGQSFLTSRKPLRGKGSDSEESVELESPQPAKLPVVAKKMTSRKRSISSSPRKELINFSDIDDTPEKPRYGTPEAGLGWVDPAGLCDSISPEPNRRLKDIASPLSNSTFIRPDSLSDDCSDLDRKLSPADVDVRSTPVRHKSGVKSRFSEKIQRHSTKKRRRETKEEDSEDEVQPAFVVPEGSDIAETSFDFKPIDFGEDDSLLNHVPDIAKAMAQEDGYGELLKGLDGAGRRSSFLAERDANSTTIPGIVCPVCNEPVDEDDLKAWIEKTGKKNMDFTQQTKFCRSHQKKSAKTKWQSKGYPEIDWDELDSRVSRQHTLIKVLIRGGPCYYRTALDRAVKSGKHRTLKEMSSGLVPGYYGSRGLRVMQENIMKNFSALLKERAMKDRLISARGVPSFVQAVLVLEVACVLIMEDMKIEEEEARTVLKDSIRLGELVNDEAKEFVRKRASTDDELSD</sequence>
<evidence type="ECO:0000256" key="5">
    <source>
        <dbReference type="ARBA" id="ARBA00015162"/>
    </source>
</evidence>
<feature type="compositionally biased region" description="Polar residues" evidence="8">
    <location>
        <begin position="34"/>
        <end position="43"/>
    </location>
</feature>
<feature type="region of interest" description="Disordered" evidence="8">
    <location>
        <begin position="1"/>
        <end position="325"/>
    </location>
</feature>
<protein>
    <recommendedName>
        <fullName evidence="5">Restriction of telomere capping protein 4</fullName>
    </recommendedName>
</protein>